<keyword evidence="2" id="KW-1185">Reference proteome</keyword>
<dbReference type="Proteomes" id="UP000316213">
    <property type="component" value="Unassembled WGS sequence"/>
</dbReference>
<organism evidence="1 2">
    <name type="scientific">Neorhodopirellula pilleata</name>
    <dbReference type="NCBI Taxonomy" id="2714738"/>
    <lineage>
        <taxon>Bacteria</taxon>
        <taxon>Pseudomonadati</taxon>
        <taxon>Planctomycetota</taxon>
        <taxon>Planctomycetia</taxon>
        <taxon>Pirellulales</taxon>
        <taxon>Pirellulaceae</taxon>
        <taxon>Neorhodopirellula</taxon>
    </lineage>
</organism>
<gene>
    <name evidence="1" type="ORF">Pla100_40770</name>
</gene>
<accession>A0A5C6A1Y3</accession>
<evidence type="ECO:0000313" key="1">
    <source>
        <dbReference type="EMBL" id="TWT93559.1"/>
    </source>
</evidence>
<dbReference type="EMBL" id="SJPM01000009">
    <property type="protein sequence ID" value="TWT93559.1"/>
    <property type="molecule type" value="Genomic_DNA"/>
</dbReference>
<dbReference type="OrthoDB" id="286810at2"/>
<comment type="caution">
    <text evidence="1">The sequence shown here is derived from an EMBL/GenBank/DDBJ whole genome shotgun (WGS) entry which is preliminary data.</text>
</comment>
<protein>
    <submittedName>
        <fullName evidence="1">Uncharacterized protein</fullName>
    </submittedName>
</protein>
<sequence>MSSHRPTMPCDAVIVRQDRPVGAMLLPIVDSESFVEEFNRTYASIGLRISVTGQVFTQREFST</sequence>
<reference evidence="1 2" key="1">
    <citation type="submission" date="2019-02" db="EMBL/GenBank/DDBJ databases">
        <title>Deep-cultivation of Planctomycetes and their phenomic and genomic characterization uncovers novel biology.</title>
        <authorList>
            <person name="Wiegand S."/>
            <person name="Jogler M."/>
            <person name="Boedeker C."/>
            <person name="Pinto D."/>
            <person name="Vollmers J."/>
            <person name="Rivas-Marin E."/>
            <person name="Kohn T."/>
            <person name="Peeters S.H."/>
            <person name="Heuer A."/>
            <person name="Rast P."/>
            <person name="Oberbeckmann S."/>
            <person name="Bunk B."/>
            <person name="Jeske O."/>
            <person name="Meyerdierks A."/>
            <person name="Storesund J.E."/>
            <person name="Kallscheuer N."/>
            <person name="Luecker S."/>
            <person name="Lage O.M."/>
            <person name="Pohl T."/>
            <person name="Merkel B.J."/>
            <person name="Hornburger P."/>
            <person name="Mueller R.-W."/>
            <person name="Bruemmer F."/>
            <person name="Labrenz M."/>
            <person name="Spormann A.M."/>
            <person name="Op Den Camp H."/>
            <person name="Overmann J."/>
            <person name="Amann R."/>
            <person name="Jetten M.S.M."/>
            <person name="Mascher T."/>
            <person name="Medema M.H."/>
            <person name="Devos D.P."/>
            <person name="Kaster A.-K."/>
            <person name="Ovreas L."/>
            <person name="Rohde M."/>
            <person name="Galperin M.Y."/>
            <person name="Jogler C."/>
        </authorList>
    </citation>
    <scope>NUCLEOTIDE SEQUENCE [LARGE SCALE GENOMIC DNA]</scope>
    <source>
        <strain evidence="1 2">Pla100</strain>
    </source>
</reference>
<evidence type="ECO:0000313" key="2">
    <source>
        <dbReference type="Proteomes" id="UP000316213"/>
    </source>
</evidence>
<proteinExistence type="predicted"/>
<dbReference type="RefSeq" id="WP_146579386.1">
    <property type="nucleotide sequence ID" value="NZ_SJPM01000009.1"/>
</dbReference>
<name>A0A5C6A1Y3_9BACT</name>
<dbReference type="AlphaFoldDB" id="A0A5C6A1Y3"/>